<dbReference type="InParanoid" id="A0A409VPK8"/>
<comment type="caution">
    <text evidence="1">The sequence shown here is derived from an EMBL/GenBank/DDBJ whole genome shotgun (WGS) entry which is preliminary data.</text>
</comment>
<dbReference type="AlphaFoldDB" id="A0A409VPK8"/>
<evidence type="ECO:0000313" key="2">
    <source>
        <dbReference type="Proteomes" id="UP000284842"/>
    </source>
</evidence>
<keyword evidence="2" id="KW-1185">Reference proteome</keyword>
<dbReference type="Proteomes" id="UP000284842">
    <property type="component" value="Unassembled WGS sequence"/>
</dbReference>
<name>A0A409VPK8_9AGAR</name>
<reference evidence="1 2" key="1">
    <citation type="journal article" date="2018" name="Evol. Lett.">
        <title>Horizontal gene cluster transfer increased hallucinogenic mushroom diversity.</title>
        <authorList>
            <person name="Reynolds H.T."/>
            <person name="Vijayakumar V."/>
            <person name="Gluck-Thaler E."/>
            <person name="Korotkin H.B."/>
            <person name="Matheny P.B."/>
            <person name="Slot J.C."/>
        </authorList>
    </citation>
    <scope>NUCLEOTIDE SEQUENCE [LARGE SCALE GENOMIC DNA]</scope>
    <source>
        <strain evidence="1 2">2629</strain>
    </source>
</reference>
<proteinExistence type="predicted"/>
<dbReference type="EMBL" id="NHTK01006014">
    <property type="protein sequence ID" value="PPQ68136.1"/>
    <property type="molecule type" value="Genomic_DNA"/>
</dbReference>
<evidence type="ECO:0000313" key="1">
    <source>
        <dbReference type="EMBL" id="PPQ68136.1"/>
    </source>
</evidence>
<organism evidence="1 2">
    <name type="scientific">Panaeolus cyanescens</name>
    <dbReference type="NCBI Taxonomy" id="181874"/>
    <lineage>
        <taxon>Eukaryota</taxon>
        <taxon>Fungi</taxon>
        <taxon>Dikarya</taxon>
        <taxon>Basidiomycota</taxon>
        <taxon>Agaricomycotina</taxon>
        <taxon>Agaricomycetes</taxon>
        <taxon>Agaricomycetidae</taxon>
        <taxon>Agaricales</taxon>
        <taxon>Agaricineae</taxon>
        <taxon>Galeropsidaceae</taxon>
        <taxon>Panaeolus</taxon>
    </lineage>
</organism>
<protein>
    <submittedName>
        <fullName evidence="1">Uncharacterized protein</fullName>
    </submittedName>
</protein>
<accession>A0A409VPK8</accession>
<sequence>MSTQEDMEPFTPLESNPFSHHVYVKPGNFFVDYKEDFVKFTTNPNLDKPLKTVTFFDAYDEEHSGLRMANVVFTVSTGYKFVCTVTYDSVEAMAQENRFEPFKENAIGMSVITFSGHDDKPLDTGFGPFLNIFSFCKELRITFRDLQWAWKSFMPFYRLPRDIFGGFNAGNKTIFDVMACSLQVAKFLDDNMVLGLKPGSTAEEILRQSIKRNVMGGEIMKAPCSDDEYYYIIESQLWRYLSSNPSF</sequence>
<gene>
    <name evidence="1" type="ORF">CVT24_002963</name>
</gene>